<evidence type="ECO:0000313" key="1">
    <source>
        <dbReference type="EMBL" id="TCJ11644.1"/>
    </source>
</evidence>
<dbReference type="EMBL" id="SJZB01000051">
    <property type="protein sequence ID" value="TCJ11644.1"/>
    <property type="molecule type" value="Genomic_DNA"/>
</dbReference>
<dbReference type="RefSeq" id="WP_131448860.1">
    <property type="nucleotide sequence ID" value="NZ_SJZB01000051.1"/>
</dbReference>
<accession>A0A4R1B0Y7</accession>
<dbReference type="SUPFAM" id="SSF82784">
    <property type="entry name" value="OsmC-like"/>
    <property type="match status" value="1"/>
</dbReference>
<dbReference type="InterPro" id="IPR015946">
    <property type="entry name" value="KH_dom-like_a/b"/>
</dbReference>
<dbReference type="InterPro" id="IPR003718">
    <property type="entry name" value="OsmC/Ohr_fam"/>
</dbReference>
<comment type="caution">
    <text evidence="1">The sequence shown here is derived from an EMBL/GenBank/DDBJ whole genome shotgun (WGS) entry which is preliminary data.</text>
</comment>
<dbReference type="PANTHER" id="PTHR35368">
    <property type="entry name" value="HYDROPEROXIDE REDUCTASE"/>
    <property type="match status" value="1"/>
</dbReference>
<keyword evidence="2" id="KW-1185">Reference proteome</keyword>
<dbReference type="AlphaFoldDB" id="A0A4R1B0Y7"/>
<dbReference type="OrthoDB" id="9789573at2"/>
<dbReference type="PANTHER" id="PTHR35368:SF1">
    <property type="entry name" value="HYDROPEROXIDE REDUCTASE"/>
    <property type="match status" value="1"/>
</dbReference>
<dbReference type="InterPro" id="IPR036102">
    <property type="entry name" value="OsmC/Ohrsf"/>
</dbReference>
<gene>
    <name evidence="1" type="ORF">EZJ19_14595</name>
</gene>
<dbReference type="Proteomes" id="UP000295443">
    <property type="component" value="Unassembled WGS sequence"/>
</dbReference>
<dbReference type="InterPro" id="IPR052924">
    <property type="entry name" value="OsmC/Ohr_hydroprdx_reductase"/>
</dbReference>
<evidence type="ECO:0000313" key="2">
    <source>
        <dbReference type="Proteomes" id="UP000295443"/>
    </source>
</evidence>
<dbReference type="Pfam" id="PF02566">
    <property type="entry name" value="OsmC"/>
    <property type="match status" value="1"/>
</dbReference>
<dbReference type="Gene3D" id="3.30.300.20">
    <property type="match status" value="1"/>
</dbReference>
<proteinExistence type="predicted"/>
<reference evidence="1 2" key="1">
    <citation type="submission" date="2019-03" db="EMBL/GenBank/DDBJ databases">
        <title>Genome sequence of Thiobacillaceae bacterium LSR1, a sulfur-oxidizing bacterium isolated from freshwater sediment.</title>
        <authorList>
            <person name="Li S."/>
        </authorList>
    </citation>
    <scope>NUCLEOTIDE SEQUENCE [LARGE SCALE GENOMIC DNA]</scope>
    <source>
        <strain evidence="1 2">LSR1</strain>
    </source>
</reference>
<sequence>MSEVTVLQAKAVLDPIDAEGLAALSAKGKANPTNVVTLKAKTVCEKRFRNLTYVRNLEAHVIDEPPYLLGDDTAPNPSEAVLATLGSCLSVGLHANAVALGIKLSKIELELEGDINVTAVWGVGDLDPAKRLGFTDVRVKVHLEGDASEEELKNLVAHANAWSPVANTLRNPVNLSVDLA</sequence>
<protein>
    <submittedName>
        <fullName evidence="1">OsmC family peroxiredoxin</fullName>
    </submittedName>
</protein>
<name>A0A4R1B0Y7_9PROT</name>
<organism evidence="1 2">
    <name type="scientific">Parasulfuritortus cantonensis</name>
    <dbReference type="NCBI Taxonomy" id="2528202"/>
    <lineage>
        <taxon>Bacteria</taxon>
        <taxon>Pseudomonadati</taxon>
        <taxon>Pseudomonadota</taxon>
        <taxon>Betaproteobacteria</taxon>
        <taxon>Nitrosomonadales</taxon>
        <taxon>Thiobacillaceae</taxon>
        <taxon>Parasulfuritortus</taxon>
    </lineage>
</organism>